<dbReference type="OrthoDB" id="2360753at2"/>
<name>A0A3M8CJJ8_9BACL</name>
<keyword evidence="2" id="KW-1185">Reference proteome</keyword>
<reference evidence="1 2" key="1">
    <citation type="submission" date="2018-10" db="EMBL/GenBank/DDBJ databases">
        <title>Phylogenomics of Brevibacillus.</title>
        <authorList>
            <person name="Dunlap C."/>
        </authorList>
    </citation>
    <scope>NUCLEOTIDE SEQUENCE [LARGE SCALE GENOMIC DNA]</scope>
    <source>
        <strain evidence="1 2">JCM 12215</strain>
    </source>
</reference>
<gene>
    <name evidence="1" type="ORF">EDM52_05750</name>
</gene>
<evidence type="ECO:0000313" key="1">
    <source>
        <dbReference type="EMBL" id="RNB75912.1"/>
    </source>
</evidence>
<comment type="caution">
    <text evidence="1">The sequence shown here is derived from an EMBL/GenBank/DDBJ whole genome shotgun (WGS) entry which is preliminary data.</text>
</comment>
<dbReference type="EMBL" id="RHHR01000009">
    <property type="protein sequence ID" value="RNB75912.1"/>
    <property type="molecule type" value="Genomic_DNA"/>
</dbReference>
<sequence>MEKITFSEQLLINAICMHVASKKQIQPQEVEVELMWDEEYGFSAEVSSLGRQQIFIEVNLIEAIRYYLQTQMQRNPYTAGIELVLDEEEGIQAFVTYQGQ</sequence>
<protein>
    <submittedName>
        <fullName evidence="1">DUF2653 family protein</fullName>
    </submittedName>
</protein>
<dbReference type="InterPro" id="IPR020516">
    <property type="entry name" value="Uncharacterised_YxcD"/>
</dbReference>
<dbReference type="RefSeq" id="WP_122908068.1">
    <property type="nucleotide sequence ID" value="NZ_CBCSBE010000004.1"/>
</dbReference>
<accession>A0A3M8CJJ8</accession>
<proteinExistence type="predicted"/>
<evidence type="ECO:0000313" key="2">
    <source>
        <dbReference type="Proteomes" id="UP000282028"/>
    </source>
</evidence>
<dbReference type="AlphaFoldDB" id="A0A3M8CJJ8"/>
<dbReference type="Pfam" id="PF10850">
    <property type="entry name" value="DUF2653"/>
    <property type="match status" value="1"/>
</dbReference>
<dbReference type="Proteomes" id="UP000282028">
    <property type="component" value="Unassembled WGS sequence"/>
</dbReference>
<organism evidence="1 2">
    <name type="scientific">Brevibacillus invocatus</name>
    <dbReference type="NCBI Taxonomy" id="173959"/>
    <lineage>
        <taxon>Bacteria</taxon>
        <taxon>Bacillati</taxon>
        <taxon>Bacillota</taxon>
        <taxon>Bacilli</taxon>
        <taxon>Bacillales</taxon>
        <taxon>Paenibacillaceae</taxon>
        <taxon>Brevibacillus</taxon>
    </lineage>
</organism>